<keyword evidence="12 24" id="KW-0418">Kinase</keyword>
<feature type="active site" description="Proton acceptor" evidence="20">
    <location>
        <position position="71"/>
    </location>
</feature>
<evidence type="ECO:0000256" key="19">
    <source>
        <dbReference type="ARBA" id="ARBA00023264"/>
    </source>
</evidence>
<dbReference type="AlphaFoldDB" id="A0A9J6RN98"/>
<feature type="binding site" evidence="22">
    <location>
        <position position="18"/>
    </location>
    <ligand>
        <name>ATP</name>
        <dbReference type="ChEBI" id="CHEBI:30616"/>
    </ligand>
</feature>
<feature type="transmembrane region" description="Helical" evidence="24">
    <location>
        <begin position="98"/>
        <end position="116"/>
    </location>
</feature>
<feature type="transmembrane region" description="Helical" evidence="24">
    <location>
        <begin position="58"/>
        <end position="77"/>
    </location>
</feature>
<evidence type="ECO:0000313" key="25">
    <source>
        <dbReference type="EMBL" id="MCZ0865972.1"/>
    </source>
</evidence>
<organism evidence="25 26">
    <name type="scientific">Dasania phycosphaerae</name>
    <dbReference type="NCBI Taxonomy" id="2950436"/>
    <lineage>
        <taxon>Bacteria</taxon>
        <taxon>Pseudomonadati</taxon>
        <taxon>Pseudomonadota</taxon>
        <taxon>Gammaproteobacteria</taxon>
        <taxon>Cellvibrionales</taxon>
        <taxon>Spongiibacteraceae</taxon>
        <taxon>Dasania</taxon>
    </lineage>
</organism>
<keyword evidence="15 24" id="KW-1133">Transmembrane helix</keyword>
<comment type="subcellular location">
    <subcellularLocation>
        <location evidence="1 24">Cell inner membrane</location>
        <topology evidence="1 24">Multi-pass membrane protein</topology>
    </subcellularLocation>
</comment>
<keyword evidence="13 22" id="KW-0067">ATP-binding</keyword>
<comment type="caution">
    <text evidence="25">The sequence shown here is derived from an EMBL/GenBank/DDBJ whole genome shotgun (WGS) entry which is preliminary data.</text>
</comment>
<comment type="catalytic activity">
    <reaction evidence="24">
        <text>a 1,2-diacyl-sn-glycerol + ATP = a 1,2-diacyl-sn-glycero-3-phosphate + ADP + H(+)</text>
        <dbReference type="Rhea" id="RHEA:10272"/>
        <dbReference type="ChEBI" id="CHEBI:15378"/>
        <dbReference type="ChEBI" id="CHEBI:17815"/>
        <dbReference type="ChEBI" id="CHEBI:30616"/>
        <dbReference type="ChEBI" id="CHEBI:58608"/>
        <dbReference type="ChEBI" id="CHEBI:456216"/>
        <dbReference type="EC" id="2.7.1.107"/>
    </reaction>
</comment>
<dbReference type="EC" id="2.7.1.107" evidence="3 24"/>
<dbReference type="GO" id="GO:0006654">
    <property type="term" value="P:phosphatidic acid biosynthetic process"/>
    <property type="evidence" value="ECO:0007669"/>
    <property type="project" value="InterPro"/>
</dbReference>
<gene>
    <name evidence="25" type="ORF">O0V09_12230</name>
</gene>
<feature type="binding site" evidence="22">
    <location>
        <position position="30"/>
    </location>
    <ligand>
        <name>ATP</name>
        <dbReference type="ChEBI" id="CHEBI:30616"/>
    </ligand>
</feature>
<feature type="binding site" evidence="22">
    <location>
        <position position="78"/>
    </location>
    <ligand>
        <name>ATP</name>
        <dbReference type="ChEBI" id="CHEBI:30616"/>
    </ligand>
</feature>
<evidence type="ECO:0000256" key="4">
    <source>
        <dbReference type="ARBA" id="ARBA00017575"/>
    </source>
</evidence>
<evidence type="ECO:0000256" key="16">
    <source>
        <dbReference type="ARBA" id="ARBA00023098"/>
    </source>
</evidence>
<evidence type="ECO:0000256" key="6">
    <source>
        <dbReference type="ARBA" id="ARBA00022516"/>
    </source>
</evidence>
<evidence type="ECO:0000256" key="17">
    <source>
        <dbReference type="ARBA" id="ARBA00023136"/>
    </source>
</evidence>
<evidence type="ECO:0000256" key="24">
    <source>
        <dbReference type="RuleBase" id="RU363065"/>
    </source>
</evidence>
<feature type="binding site" evidence="22">
    <location>
        <begin position="96"/>
        <end position="97"/>
    </location>
    <ligand>
        <name>ATP</name>
        <dbReference type="ChEBI" id="CHEBI:30616"/>
    </ligand>
</feature>
<evidence type="ECO:0000256" key="1">
    <source>
        <dbReference type="ARBA" id="ARBA00004429"/>
    </source>
</evidence>
<dbReference type="PANTHER" id="PTHR34299:SF1">
    <property type="entry name" value="DIACYLGLYCEROL KINASE"/>
    <property type="match status" value="1"/>
</dbReference>
<evidence type="ECO:0000256" key="13">
    <source>
        <dbReference type="ARBA" id="ARBA00022840"/>
    </source>
</evidence>
<keyword evidence="26" id="KW-1185">Reference proteome</keyword>
<dbReference type="GO" id="GO:0046872">
    <property type="term" value="F:metal ion binding"/>
    <property type="evidence" value="ECO:0007669"/>
    <property type="project" value="UniProtKB-KW"/>
</dbReference>
<accession>A0A9J6RN98</accession>
<feature type="binding site" evidence="22">
    <location>
        <begin position="87"/>
        <end position="89"/>
    </location>
    <ligand>
        <name>ATP</name>
        <dbReference type="ChEBI" id="CHEBI:30616"/>
    </ligand>
</feature>
<dbReference type="InterPro" id="IPR000829">
    <property type="entry name" value="DAGK"/>
</dbReference>
<dbReference type="Gene3D" id="1.10.287.3610">
    <property type="match status" value="1"/>
</dbReference>
<comment type="function">
    <text evidence="24">Catalyzes the ATP-dependent phosphorylation of sn-l,2-diacylglycerol (DAG) to phosphatidic acid. Involved in the recycling of diacylglycerol produced as a by-product during membrane-derived oligosaccharide (MDO) biosynthesis.</text>
</comment>
<evidence type="ECO:0000256" key="10">
    <source>
        <dbReference type="ARBA" id="ARBA00022723"/>
    </source>
</evidence>
<evidence type="ECO:0000256" key="21">
    <source>
        <dbReference type="PIRSR" id="PIRSR600829-2"/>
    </source>
</evidence>
<comment type="caution">
    <text evidence="24">Lacks conserved residue(s) required for the propagation of feature annotation.</text>
</comment>
<evidence type="ECO:0000256" key="12">
    <source>
        <dbReference type="ARBA" id="ARBA00022777"/>
    </source>
</evidence>
<dbReference type="CDD" id="cd14264">
    <property type="entry name" value="DAGK_IM"/>
    <property type="match status" value="1"/>
</dbReference>
<evidence type="ECO:0000256" key="8">
    <source>
        <dbReference type="ARBA" id="ARBA00022679"/>
    </source>
</evidence>
<evidence type="ECO:0000256" key="7">
    <source>
        <dbReference type="ARBA" id="ARBA00022519"/>
    </source>
</evidence>
<evidence type="ECO:0000256" key="14">
    <source>
        <dbReference type="ARBA" id="ARBA00022842"/>
    </source>
</evidence>
<name>A0A9J6RN98_9GAMM</name>
<feature type="binding site" evidence="21">
    <location>
        <position position="57"/>
    </location>
    <ligand>
        <name>substrate</name>
    </ligand>
</feature>
<evidence type="ECO:0000256" key="23">
    <source>
        <dbReference type="PIRSR" id="PIRSR600829-4"/>
    </source>
</evidence>
<keyword evidence="17 24" id="KW-0472">Membrane</keyword>
<evidence type="ECO:0000256" key="15">
    <source>
        <dbReference type="ARBA" id="ARBA00022989"/>
    </source>
</evidence>
<evidence type="ECO:0000256" key="9">
    <source>
        <dbReference type="ARBA" id="ARBA00022692"/>
    </source>
</evidence>
<proteinExistence type="inferred from homology"/>
<dbReference type="PANTHER" id="PTHR34299">
    <property type="entry name" value="DIACYLGLYCEROL KINASE"/>
    <property type="match status" value="1"/>
</dbReference>
<keyword evidence="10 23" id="KW-0479">Metal-binding</keyword>
<evidence type="ECO:0000256" key="20">
    <source>
        <dbReference type="PIRSR" id="PIRSR600829-1"/>
    </source>
</evidence>
<feature type="binding site" evidence="22">
    <location>
        <position position="11"/>
    </location>
    <ligand>
        <name>ATP</name>
        <dbReference type="ChEBI" id="CHEBI:30616"/>
    </ligand>
</feature>
<keyword evidence="5" id="KW-1003">Cell membrane</keyword>
<evidence type="ECO:0000256" key="3">
    <source>
        <dbReference type="ARBA" id="ARBA00012133"/>
    </source>
</evidence>
<dbReference type="InterPro" id="IPR036945">
    <property type="entry name" value="DAGK_sf"/>
</dbReference>
<evidence type="ECO:0000256" key="18">
    <source>
        <dbReference type="ARBA" id="ARBA00023209"/>
    </source>
</evidence>
<keyword evidence="11 22" id="KW-0547">Nucleotide-binding</keyword>
<dbReference type="InterPro" id="IPR033718">
    <property type="entry name" value="DAGK_prok"/>
</dbReference>
<evidence type="ECO:0000313" key="26">
    <source>
        <dbReference type="Proteomes" id="UP001069090"/>
    </source>
</evidence>
<keyword evidence="19 24" id="KW-1208">Phospholipid metabolism</keyword>
<dbReference type="Pfam" id="PF01219">
    <property type="entry name" value="DAGK_prokar"/>
    <property type="match status" value="1"/>
</dbReference>
<evidence type="ECO:0000256" key="5">
    <source>
        <dbReference type="ARBA" id="ARBA00022475"/>
    </source>
</evidence>
<sequence length="119" mass="12924">MAERQPSSLKRLLNAANYSRQGFLQAFHGEAAFREEVYLAAVLIPLACLLDVSSVERILMIGSVLLLLIVELLNSAVEAAIDRIGQERHELSGKAKDMGSAAVFLAVVIVALTWGITLF</sequence>
<feature type="binding site" evidence="21">
    <location>
        <position position="100"/>
    </location>
    <ligand>
        <name>substrate</name>
    </ligand>
</feature>
<protein>
    <recommendedName>
        <fullName evidence="4 24">Diacylglycerol kinase</fullName>
        <ecNumber evidence="3 24">2.7.1.107</ecNumber>
    </recommendedName>
</protein>
<comment type="similarity">
    <text evidence="2 24">Belongs to the bacterial diacylglycerol kinase family.</text>
</comment>
<dbReference type="GO" id="GO:0004143">
    <property type="term" value="F:ATP-dependent diacylglycerol kinase activity"/>
    <property type="evidence" value="ECO:0007669"/>
    <property type="project" value="UniProtKB-EC"/>
</dbReference>
<dbReference type="GO" id="GO:0005524">
    <property type="term" value="F:ATP binding"/>
    <property type="evidence" value="ECO:0007669"/>
    <property type="project" value="UniProtKB-KW"/>
</dbReference>
<comment type="cofactor">
    <cofactor evidence="23">
        <name>Mg(2+)</name>
        <dbReference type="ChEBI" id="CHEBI:18420"/>
    </cofactor>
    <text evidence="23">Mn(2+), Zn(2+), Cd(2+) and Co(2+) support activity to lesser extents.</text>
</comment>
<keyword evidence="6" id="KW-0444">Lipid biosynthesis</keyword>
<feature type="binding site" evidence="21">
    <location>
        <begin position="32"/>
        <end position="36"/>
    </location>
    <ligand>
        <name>substrate</name>
    </ligand>
</feature>
<keyword evidence="7 24" id="KW-0997">Cell inner membrane</keyword>
<evidence type="ECO:0000256" key="11">
    <source>
        <dbReference type="ARBA" id="ARBA00022741"/>
    </source>
</evidence>
<feature type="binding site" evidence="23">
    <location>
        <position position="78"/>
    </location>
    <ligand>
        <name>a divalent metal cation</name>
        <dbReference type="ChEBI" id="CHEBI:60240"/>
    </ligand>
</feature>
<keyword evidence="18" id="KW-0594">Phospholipid biosynthesis</keyword>
<dbReference type="EMBL" id="JAPTGG010000009">
    <property type="protein sequence ID" value="MCZ0865972.1"/>
    <property type="molecule type" value="Genomic_DNA"/>
</dbReference>
<dbReference type="GO" id="GO:0005886">
    <property type="term" value="C:plasma membrane"/>
    <property type="evidence" value="ECO:0007669"/>
    <property type="project" value="UniProtKB-SubCell"/>
</dbReference>
<dbReference type="RefSeq" id="WP_258332125.1">
    <property type="nucleotide sequence ID" value="NZ_JAPTGG010000009.1"/>
</dbReference>
<keyword evidence="16 24" id="KW-0443">Lipid metabolism</keyword>
<reference evidence="25 26" key="1">
    <citation type="submission" date="2022-12" db="EMBL/GenBank/DDBJ databases">
        <title>Dasania phycosphaerae sp. nov., isolated from particulate material of the south coast of Korea.</title>
        <authorList>
            <person name="Jiang Y."/>
        </authorList>
    </citation>
    <scope>NUCLEOTIDE SEQUENCE [LARGE SCALE GENOMIC DNA]</scope>
    <source>
        <strain evidence="25 26">GY-19</strain>
    </source>
</reference>
<keyword evidence="14 23" id="KW-0460">Magnesium</keyword>
<dbReference type="Proteomes" id="UP001069090">
    <property type="component" value="Unassembled WGS sequence"/>
</dbReference>
<evidence type="ECO:0000256" key="2">
    <source>
        <dbReference type="ARBA" id="ARBA00005967"/>
    </source>
</evidence>
<feature type="binding site" evidence="21">
    <location>
        <position position="71"/>
    </location>
    <ligand>
        <name>substrate</name>
    </ligand>
</feature>
<evidence type="ECO:0000256" key="22">
    <source>
        <dbReference type="PIRSR" id="PIRSR600829-3"/>
    </source>
</evidence>
<keyword evidence="8 24" id="KW-0808">Transferase</keyword>
<feature type="binding site" evidence="23">
    <location>
        <position position="30"/>
    </location>
    <ligand>
        <name>a divalent metal cation</name>
        <dbReference type="ChEBI" id="CHEBI:60240"/>
    </ligand>
</feature>
<feature type="binding site" evidence="21">
    <location>
        <position position="11"/>
    </location>
    <ligand>
        <name>substrate</name>
    </ligand>
</feature>
<keyword evidence="9 24" id="KW-0812">Transmembrane</keyword>